<dbReference type="EMBL" id="JANPWB010000008">
    <property type="protein sequence ID" value="KAJ1162428.1"/>
    <property type="molecule type" value="Genomic_DNA"/>
</dbReference>
<feature type="compositionally biased region" description="Basic and acidic residues" evidence="1">
    <location>
        <begin position="129"/>
        <end position="140"/>
    </location>
</feature>
<proteinExistence type="predicted"/>
<feature type="region of interest" description="Disordered" evidence="1">
    <location>
        <begin position="266"/>
        <end position="322"/>
    </location>
</feature>
<feature type="region of interest" description="Disordered" evidence="1">
    <location>
        <begin position="51"/>
        <end position="91"/>
    </location>
</feature>
<feature type="region of interest" description="Disordered" evidence="1">
    <location>
        <begin position="352"/>
        <end position="426"/>
    </location>
</feature>
<reference evidence="2" key="1">
    <citation type="journal article" date="2022" name="bioRxiv">
        <title>Sequencing and chromosome-scale assembly of the giantPleurodeles waltlgenome.</title>
        <authorList>
            <person name="Brown T."/>
            <person name="Elewa A."/>
            <person name="Iarovenko S."/>
            <person name="Subramanian E."/>
            <person name="Araus A.J."/>
            <person name="Petzold A."/>
            <person name="Susuki M."/>
            <person name="Suzuki K.-i.T."/>
            <person name="Hayashi T."/>
            <person name="Toyoda A."/>
            <person name="Oliveira C."/>
            <person name="Osipova E."/>
            <person name="Leigh N.D."/>
            <person name="Simon A."/>
            <person name="Yun M.H."/>
        </authorList>
    </citation>
    <scope>NUCLEOTIDE SEQUENCE</scope>
    <source>
        <strain evidence="2">20211129_DDA</strain>
        <tissue evidence="2">Liver</tissue>
    </source>
</reference>
<evidence type="ECO:0000313" key="3">
    <source>
        <dbReference type="Proteomes" id="UP001066276"/>
    </source>
</evidence>
<feature type="compositionally biased region" description="Polar residues" evidence="1">
    <location>
        <begin position="374"/>
        <end position="383"/>
    </location>
</feature>
<accession>A0AAV7SEJ4</accession>
<comment type="caution">
    <text evidence="2">The sequence shown here is derived from an EMBL/GenBank/DDBJ whole genome shotgun (WGS) entry which is preliminary data.</text>
</comment>
<feature type="compositionally biased region" description="Polar residues" evidence="1">
    <location>
        <begin position="275"/>
        <end position="287"/>
    </location>
</feature>
<protein>
    <submittedName>
        <fullName evidence="2">Uncharacterized protein</fullName>
    </submittedName>
</protein>
<evidence type="ECO:0000313" key="2">
    <source>
        <dbReference type="EMBL" id="KAJ1162428.1"/>
    </source>
</evidence>
<name>A0AAV7SEJ4_PLEWA</name>
<keyword evidence="3" id="KW-1185">Reference proteome</keyword>
<feature type="region of interest" description="Disordered" evidence="1">
    <location>
        <begin position="118"/>
        <end position="239"/>
    </location>
</feature>
<sequence length="480" mass="50988">MEAGFVEQALVLLKRAGRLDIVNQDALQALRPVQRAAQGVAAAVMACSLPGSPARGTQVRRSGRGGGQGRGRGTASGAVRPSLKAAGSGSRVLGSVHARKGGAGAVKACSTFPIKKGQNSMVGRARQRWFRDRPEGRQEGDESSGVESEVDEGFQGLGGQEPVEGLHGGEGSGMEGDRKGEGEDREADDPHIPLSKKWPTMLEWSATESDEEGGSSESSSVRHQSPSPPRGSQDPWCEEECVLDFGNGSIEEGELVDDREEEDWWAQGGAGPANMLSQSFQKSSTMQPVARKAVDGARVGGRKVQERPPSLKPGEEQAGVGRVSVAVEASGGSGKGAVRLFKGIYVSDVGVRLKEQQIPSPLKGKGERKCHSAASRQRTTQPDNQEEPNDVTGHPSTTEERGVQGTPSRDWTGPTEAPENLTVEPYGSTVTNATLDQNSCTKYKLRRNPASLSQMKNYVVLGNVEDDDLSKQLIKHGVAH</sequence>
<dbReference type="Proteomes" id="UP001066276">
    <property type="component" value="Chromosome 4_2"/>
</dbReference>
<gene>
    <name evidence="2" type="ORF">NDU88_002896</name>
</gene>
<feature type="compositionally biased region" description="Acidic residues" evidence="1">
    <location>
        <begin position="141"/>
        <end position="152"/>
    </location>
</feature>
<feature type="compositionally biased region" description="Gly residues" evidence="1">
    <location>
        <begin position="64"/>
        <end position="74"/>
    </location>
</feature>
<dbReference type="AlphaFoldDB" id="A0AAV7SEJ4"/>
<evidence type="ECO:0000256" key="1">
    <source>
        <dbReference type="SAM" id="MobiDB-lite"/>
    </source>
</evidence>
<organism evidence="2 3">
    <name type="scientific">Pleurodeles waltl</name>
    <name type="common">Iberian ribbed newt</name>
    <dbReference type="NCBI Taxonomy" id="8319"/>
    <lineage>
        <taxon>Eukaryota</taxon>
        <taxon>Metazoa</taxon>
        <taxon>Chordata</taxon>
        <taxon>Craniata</taxon>
        <taxon>Vertebrata</taxon>
        <taxon>Euteleostomi</taxon>
        <taxon>Amphibia</taxon>
        <taxon>Batrachia</taxon>
        <taxon>Caudata</taxon>
        <taxon>Salamandroidea</taxon>
        <taxon>Salamandridae</taxon>
        <taxon>Pleurodelinae</taxon>
        <taxon>Pleurodeles</taxon>
    </lineage>
</organism>